<proteinExistence type="predicted"/>
<dbReference type="EMBL" id="JANBPW010005397">
    <property type="protein sequence ID" value="KAJ1932708.1"/>
    <property type="molecule type" value="Genomic_DNA"/>
</dbReference>
<evidence type="ECO:0000313" key="1">
    <source>
        <dbReference type="EMBL" id="KAJ1932708.1"/>
    </source>
</evidence>
<name>A0ACC1J0F8_9FUNG</name>
<reference evidence="1" key="1">
    <citation type="submission" date="2022-07" db="EMBL/GenBank/DDBJ databases">
        <title>Phylogenomic reconstructions and comparative analyses of Kickxellomycotina fungi.</title>
        <authorList>
            <person name="Reynolds N.K."/>
            <person name="Stajich J.E."/>
            <person name="Barry K."/>
            <person name="Grigoriev I.V."/>
            <person name="Crous P."/>
            <person name="Smith M.E."/>
        </authorList>
    </citation>
    <scope>NUCLEOTIDE SEQUENCE</scope>
    <source>
        <strain evidence="1">NRRL 5244</strain>
    </source>
</reference>
<comment type="caution">
    <text evidence="1">The sequence shown here is derived from an EMBL/GenBank/DDBJ whole genome shotgun (WGS) entry which is preliminary data.</text>
</comment>
<gene>
    <name evidence="1" type="ORF">FBU59_006280</name>
</gene>
<evidence type="ECO:0000313" key="2">
    <source>
        <dbReference type="Proteomes" id="UP001150603"/>
    </source>
</evidence>
<protein>
    <submittedName>
        <fullName evidence="1">Uncharacterized protein</fullName>
    </submittedName>
</protein>
<organism evidence="1 2">
    <name type="scientific">Linderina macrospora</name>
    <dbReference type="NCBI Taxonomy" id="4868"/>
    <lineage>
        <taxon>Eukaryota</taxon>
        <taxon>Fungi</taxon>
        <taxon>Fungi incertae sedis</taxon>
        <taxon>Zoopagomycota</taxon>
        <taxon>Kickxellomycotina</taxon>
        <taxon>Kickxellomycetes</taxon>
        <taxon>Kickxellales</taxon>
        <taxon>Kickxellaceae</taxon>
        <taxon>Linderina</taxon>
    </lineage>
</organism>
<keyword evidence="2" id="KW-1185">Reference proteome</keyword>
<dbReference type="Proteomes" id="UP001150603">
    <property type="component" value="Unassembled WGS sequence"/>
</dbReference>
<accession>A0ACC1J0F8</accession>
<sequence>MFAQMPITQAMDPKRSFETMLDLGGFNSVARTISPFSLGDVSDSQNAGSNRWRTLPPLSASGVPPVPSNAEIPGESTLSIHDILGAPPMVRQVDGLGDRTTDRSSSFAGSISSLGSPSMNSSPSFQGVDPKQLVAALPMPIPDSLDNILKAYFKYQFPSAGTVLEDFFWYRYRRNMLTPLIIYAMLAIASWNLASEENGEKYGNMHEMFYRQAKQFVEDAMDEAHLRSVQGLLVLANYETLVGRWGSMWNHTTMARRLAEGIIFRDTDFPWPGVQHQEFDFEFQRVQRAYWHSLINDI</sequence>
<feature type="non-terminal residue" evidence="1">
    <location>
        <position position="298"/>
    </location>
</feature>